<reference evidence="2 3" key="1">
    <citation type="journal article" date="2018" name="Mol. Biol. Evol.">
        <title>Broad Genomic Sampling Reveals a Smut Pathogenic Ancestry of the Fungal Clade Ustilaginomycotina.</title>
        <authorList>
            <person name="Kijpornyongpan T."/>
            <person name="Mondo S.J."/>
            <person name="Barry K."/>
            <person name="Sandor L."/>
            <person name="Lee J."/>
            <person name="Lipzen A."/>
            <person name="Pangilinan J."/>
            <person name="LaButti K."/>
            <person name="Hainaut M."/>
            <person name="Henrissat B."/>
            <person name="Grigoriev I.V."/>
            <person name="Spatafora J.W."/>
            <person name="Aime M.C."/>
        </authorList>
    </citation>
    <scope>NUCLEOTIDE SEQUENCE [LARGE SCALE GENOMIC DNA]</scope>
    <source>
        <strain evidence="2 3">MCA 3645</strain>
    </source>
</reference>
<gene>
    <name evidence="2" type="ORF">BCV70DRAFT_221987</name>
</gene>
<evidence type="ECO:0000313" key="3">
    <source>
        <dbReference type="Proteomes" id="UP000246740"/>
    </source>
</evidence>
<organism evidence="2 3">
    <name type="scientific">Testicularia cyperi</name>
    <dbReference type="NCBI Taxonomy" id="1882483"/>
    <lineage>
        <taxon>Eukaryota</taxon>
        <taxon>Fungi</taxon>
        <taxon>Dikarya</taxon>
        <taxon>Basidiomycota</taxon>
        <taxon>Ustilaginomycotina</taxon>
        <taxon>Ustilaginomycetes</taxon>
        <taxon>Ustilaginales</taxon>
        <taxon>Anthracoideaceae</taxon>
        <taxon>Testicularia</taxon>
    </lineage>
</organism>
<evidence type="ECO:0000313" key="2">
    <source>
        <dbReference type="EMBL" id="PWZ02406.1"/>
    </source>
</evidence>
<accession>A0A317XVS7</accession>
<protein>
    <submittedName>
        <fullName evidence="2">Uncharacterized protein</fullName>
    </submittedName>
</protein>
<dbReference type="EMBL" id="KZ819189">
    <property type="protein sequence ID" value="PWZ02406.1"/>
    <property type="molecule type" value="Genomic_DNA"/>
</dbReference>
<proteinExistence type="predicted"/>
<feature type="region of interest" description="Disordered" evidence="1">
    <location>
        <begin position="223"/>
        <end position="249"/>
    </location>
</feature>
<name>A0A317XVS7_9BASI</name>
<dbReference type="InParanoid" id="A0A317XVS7"/>
<dbReference type="AlphaFoldDB" id="A0A317XVS7"/>
<keyword evidence="3" id="KW-1185">Reference proteome</keyword>
<dbReference type="Proteomes" id="UP000246740">
    <property type="component" value="Unassembled WGS sequence"/>
</dbReference>
<evidence type="ECO:0000256" key="1">
    <source>
        <dbReference type="SAM" id="MobiDB-lite"/>
    </source>
</evidence>
<sequence length="392" mass="42901">MCAQARAIAARSGEVAATVAKGMWQRTRERGGAVNDSAAAGVVSERECQVKMSEYRTVVGGIPPVSHLPLRMNGPGLWKGDHVWQRGHSLPNVPIGGLAASDTCTQKQHRGRAGLTCPLGPSGSLLGPCEDVQYLWSVARRPALIRPMIASAESRILELSNLYAVVFFVPSRRRDLHCKSAGRMETSIGNDRSTVKAVSDQGILPVLYSSCVPARPANCRAQGFGKSPKRGDIKARSRQAQASRHHATPAVGDAMSVEMRFGSAWFSATAIYRYHLRWLPCHANVVGPFDLASSSSPSWWSQRTTLSLELEVEVFQRSCRYEVTTQCRMLMMTGLMKVSMIALSRTPILGFATTVDNRGGVVQYERARIHFVTIHLSQFSVDTEPQAQQPDP</sequence>